<dbReference type="PRINTS" id="PR00368">
    <property type="entry name" value="FADPNR"/>
</dbReference>
<evidence type="ECO:0000313" key="2">
    <source>
        <dbReference type="EMBL" id="KAK8061109.1"/>
    </source>
</evidence>
<keyword evidence="3" id="KW-1185">Reference proteome</keyword>
<dbReference type="GeneID" id="92052704"/>
<evidence type="ECO:0000259" key="1">
    <source>
        <dbReference type="Pfam" id="PF07992"/>
    </source>
</evidence>
<evidence type="ECO:0000313" key="3">
    <source>
        <dbReference type="Proteomes" id="UP001433268"/>
    </source>
</evidence>
<gene>
    <name evidence="2" type="ORF">PG997_015330</name>
</gene>
<dbReference type="SUPFAM" id="SSF51905">
    <property type="entry name" value="FAD/NAD(P)-binding domain"/>
    <property type="match status" value="1"/>
</dbReference>
<dbReference type="EMBL" id="JAQQWN010000011">
    <property type="protein sequence ID" value="KAK8061109.1"/>
    <property type="molecule type" value="Genomic_DNA"/>
</dbReference>
<sequence length="437" mass="47355">MMDSHNQGARSTANPFKVLIAGGCYSGLAAAINLLDKCDSALDARIPVHITIVDERSGFCTPRHRLPLALSDKGYADKCWVDFADVKILQRPDVRFVHGRVQKVDPATRTATIRESASEADSTETYDYFIAATGLRRAWPIVPQSLTRKTYLLEAGRHIDAVRGSKHPVLVVGGGAVGIEMAAELKMMAPDVRVTLAHSRAKLLSAEPLPDDVKDRALELVREAGVEALMEHRLLSALPLKPEGELGHADSGYEVEFTNGHKMTASVVIEAISRSVPSTDYLPPAALDAESGLVNIRPTMQIKAAGGGGEEGVIPNADRHFAIGDLINWSGIKRCGAAMHEGRFAGLNIHQLMLQELSLASSSSSSPERDEKHVPEFQELAEIPPMIGLAVGKKGLSYGPDVGMKSGEDVLKLFFEDDLGFRIVWDYLRLGQDPVKV</sequence>
<dbReference type="Proteomes" id="UP001433268">
    <property type="component" value="Unassembled WGS sequence"/>
</dbReference>
<dbReference type="InterPro" id="IPR023753">
    <property type="entry name" value="FAD/NAD-binding_dom"/>
</dbReference>
<protein>
    <recommendedName>
        <fullName evidence="1">FAD/NAD(P)-binding domain-containing protein</fullName>
    </recommendedName>
</protein>
<dbReference type="PANTHER" id="PTHR43735">
    <property type="entry name" value="APOPTOSIS-INDUCING FACTOR 1"/>
    <property type="match status" value="1"/>
</dbReference>
<name>A0ABR1UQB5_9PEZI</name>
<reference evidence="2 3" key="1">
    <citation type="submission" date="2023-01" db="EMBL/GenBank/DDBJ databases">
        <title>Analysis of 21 Apiospora genomes using comparative genomics revels a genus with tremendous synthesis potential of carbohydrate active enzymes and secondary metabolites.</title>
        <authorList>
            <person name="Sorensen T."/>
        </authorList>
    </citation>
    <scope>NUCLEOTIDE SEQUENCE [LARGE SCALE GENOMIC DNA]</scope>
    <source>
        <strain evidence="2 3">CBS 114990</strain>
    </source>
</reference>
<accession>A0ABR1UQB5</accession>
<dbReference type="InterPro" id="IPR036188">
    <property type="entry name" value="FAD/NAD-bd_sf"/>
</dbReference>
<feature type="domain" description="FAD/NAD(P)-binding" evidence="1">
    <location>
        <begin position="16"/>
        <end position="342"/>
    </location>
</feature>
<proteinExistence type="predicted"/>
<dbReference type="Gene3D" id="3.50.50.100">
    <property type="match status" value="1"/>
</dbReference>
<dbReference type="PANTHER" id="PTHR43735:SF24">
    <property type="entry name" value="NUCLEOTIDE-DISULPHIDE OXIDOREDUCTASE AMID-LIKE, PUTATIVE (AFU_ORTHOLOGUE AFUA_1G17180)-RELATED"/>
    <property type="match status" value="1"/>
</dbReference>
<dbReference type="Pfam" id="PF07992">
    <property type="entry name" value="Pyr_redox_2"/>
    <property type="match status" value="1"/>
</dbReference>
<comment type="caution">
    <text evidence="2">The sequence shown here is derived from an EMBL/GenBank/DDBJ whole genome shotgun (WGS) entry which is preliminary data.</text>
</comment>
<dbReference type="RefSeq" id="XP_066660529.1">
    <property type="nucleotide sequence ID" value="XM_066819644.1"/>
</dbReference>
<dbReference type="PRINTS" id="PR00411">
    <property type="entry name" value="PNDRDTASEI"/>
</dbReference>
<organism evidence="2 3">
    <name type="scientific">Apiospora hydei</name>
    <dbReference type="NCBI Taxonomy" id="1337664"/>
    <lineage>
        <taxon>Eukaryota</taxon>
        <taxon>Fungi</taxon>
        <taxon>Dikarya</taxon>
        <taxon>Ascomycota</taxon>
        <taxon>Pezizomycotina</taxon>
        <taxon>Sordariomycetes</taxon>
        <taxon>Xylariomycetidae</taxon>
        <taxon>Amphisphaeriales</taxon>
        <taxon>Apiosporaceae</taxon>
        <taxon>Apiospora</taxon>
    </lineage>
</organism>